<evidence type="ECO:0000256" key="1">
    <source>
        <dbReference type="SAM" id="Phobius"/>
    </source>
</evidence>
<feature type="transmembrane region" description="Helical" evidence="1">
    <location>
        <begin position="91"/>
        <end position="112"/>
    </location>
</feature>
<feature type="transmembrane region" description="Helical" evidence="1">
    <location>
        <begin position="331"/>
        <end position="353"/>
    </location>
</feature>
<feature type="transmembrane region" description="Helical" evidence="1">
    <location>
        <begin position="301"/>
        <end position="319"/>
    </location>
</feature>
<reference evidence="4" key="1">
    <citation type="submission" date="2016-10" db="EMBL/GenBank/DDBJ databases">
        <authorList>
            <person name="Varghese N."/>
            <person name="Submissions S."/>
        </authorList>
    </citation>
    <scope>NUCLEOTIDE SEQUENCE [LARGE SCALE GENOMIC DNA]</scope>
    <source>
        <strain evidence="4">DSM 24213</strain>
    </source>
</reference>
<dbReference type="EMBL" id="FOUI01000001">
    <property type="protein sequence ID" value="SFM16783.1"/>
    <property type="molecule type" value="Genomic_DNA"/>
</dbReference>
<dbReference type="STRING" id="1720063.SAMN05216217_101428"/>
<proteinExistence type="predicted"/>
<evidence type="ECO:0000313" key="3">
    <source>
        <dbReference type="EMBL" id="SFM16783.1"/>
    </source>
</evidence>
<dbReference type="Pfam" id="PF14351">
    <property type="entry name" value="DUF4401"/>
    <property type="match status" value="1"/>
</dbReference>
<feature type="transmembrane region" description="Helical" evidence="1">
    <location>
        <begin position="196"/>
        <end position="215"/>
    </location>
</feature>
<accession>A0A1I4NNP8</accession>
<organism evidence="3 4">
    <name type="scientific">Halopseudomonas yangmingensis</name>
    <dbReference type="NCBI Taxonomy" id="1720063"/>
    <lineage>
        <taxon>Bacteria</taxon>
        <taxon>Pseudomonadati</taxon>
        <taxon>Pseudomonadota</taxon>
        <taxon>Gammaproteobacteria</taxon>
        <taxon>Pseudomonadales</taxon>
        <taxon>Pseudomonadaceae</taxon>
        <taxon>Halopseudomonas</taxon>
    </lineage>
</organism>
<gene>
    <name evidence="3" type="ORF">SAMN05216217_101428</name>
</gene>
<sequence length="354" mass="38875">MNPQQRQQLLAGLQQDGLLDADRQAQLQGEQPTAWWLQLLLALAAWVAALFILSSLMAPLLLIGNGPGVRVLFGVLLLIACGWLFRQPGAFVQQLALAFSLAGQALLVFPLVELSDQQRFDLRTLASVAAVLAAMLWWLPASSLHRLLCSLLVLGNLAVLIEAGNGLAVYALLLAGLTAFGWLSRADWCVWPQARFIKPTLHALGLVALGLMLFGHQALQERLWQFYSGGTVTHWLPVFYRLGAVVLLLAVVWRLSSTQSLQQRLLLLLVLAMVGWFTHAAPGFWISAALGLAAWQGGSRLWSWLALLAALAYLGEFYYSLHMTLLHKSLLLMGVGVLLLAVRGWMACGMRGWR</sequence>
<keyword evidence="1" id="KW-0812">Transmembrane</keyword>
<feature type="domain" description="DUF4401" evidence="2">
    <location>
        <begin position="35"/>
        <end position="346"/>
    </location>
</feature>
<protein>
    <recommendedName>
        <fullName evidence="2">DUF4401 domain-containing protein</fullName>
    </recommendedName>
</protein>
<name>A0A1I4NNP8_9GAMM</name>
<keyword evidence="1" id="KW-1133">Transmembrane helix</keyword>
<dbReference type="AlphaFoldDB" id="A0A1I4NNP8"/>
<feature type="transmembrane region" description="Helical" evidence="1">
    <location>
        <begin position="124"/>
        <end position="143"/>
    </location>
</feature>
<dbReference type="InterPro" id="IPR025513">
    <property type="entry name" value="DUF4401"/>
</dbReference>
<feature type="transmembrane region" description="Helical" evidence="1">
    <location>
        <begin position="35"/>
        <end position="56"/>
    </location>
</feature>
<feature type="transmembrane region" description="Helical" evidence="1">
    <location>
        <begin position="265"/>
        <end position="295"/>
    </location>
</feature>
<dbReference type="Proteomes" id="UP000243629">
    <property type="component" value="Unassembled WGS sequence"/>
</dbReference>
<evidence type="ECO:0000259" key="2">
    <source>
        <dbReference type="Pfam" id="PF14351"/>
    </source>
</evidence>
<evidence type="ECO:0000313" key="4">
    <source>
        <dbReference type="Proteomes" id="UP000243629"/>
    </source>
</evidence>
<keyword evidence="1" id="KW-0472">Membrane</keyword>
<feature type="transmembrane region" description="Helical" evidence="1">
    <location>
        <begin position="235"/>
        <end position="253"/>
    </location>
</feature>
<dbReference type="RefSeq" id="WP_177197194.1">
    <property type="nucleotide sequence ID" value="NZ_FOUI01000001.1"/>
</dbReference>
<feature type="transmembrane region" description="Helical" evidence="1">
    <location>
        <begin position="163"/>
        <end position="184"/>
    </location>
</feature>
<feature type="transmembrane region" description="Helical" evidence="1">
    <location>
        <begin position="68"/>
        <end position="85"/>
    </location>
</feature>
<keyword evidence="4" id="KW-1185">Reference proteome</keyword>